<proteinExistence type="inferred from homology"/>
<dbReference type="PANTHER" id="PTHR43236">
    <property type="entry name" value="ANTITOXIN HIGA1"/>
    <property type="match status" value="1"/>
</dbReference>
<dbReference type="InterPro" id="IPR001387">
    <property type="entry name" value="Cro/C1-type_HTH"/>
</dbReference>
<dbReference type="RefSeq" id="WP_076952814.1">
    <property type="nucleotide sequence ID" value="NZ_MNPW01000008.1"/>
</dbReference>
<sequence>MSDLAVSFAPDWVSPPGDTILDLIEEKEWTQDELATRLGVSAKLVNQLIKGKAALSQDTALKLERVLGSTAAFWISREALYREQLSRAESKAKLGQWTSWLDCLPLKELMSSGAIEKCRIVEKNKPGLVEQCLKFFGVASPDEWTDHYSGMQVAFRRSREDQSDIAAISSWLRMGEIEAEQFSGPKYDRDKFEKALIEIRSLTTKSPKDFEPRMRSLFTDAGVAFVLVPAIPRSHVSGVARWLNPHRPLIQMSLYGKTNDKFWFTLFHESAHILLHANEKKSVYLDDPSKRNNEDPKEIEANDWAGNFMIPKQYSHALAGLKTRDAVQIFARQIGVHPGIVVGRLQHDGLIEVSWMNDLKQSFRFAETN</sequence>
<keyword evidence="3" id="KW-0238">DNA-binding</keyword>
<dbReference type="Gene3D" id="1.10.260.40">
    <property type="entry name" value="lambda repressor-like DNA-binding domains"/>
    <property type="match status" value="1"/>
</dbReference>
<dbReference type="Gene3D" id="1.10.10.2910">
    <property type="match status" value="1"/>
</dbReference>
<dbReference type="Pfam" id="PF06114">
    <property type="entry name" value="Peptidase_M78"/>
    <property type="match status" value="1"/>
</dbReference>
<dbReference type="AlphaFoldDB" id="A0A1V2K6W1"/>
<comment type="caution">
    <text evidence="3">The sequence shown here is derived from an EMBL/GenBank/DDBJ whole genome shotgun (WGS) entry which is preliminary data.</text>
</comment>
<dbReference type="SUPFAM" id="SSF47413">
    <property type="entry name" value="lambda repressor-like DNA-binding domains"/>
    <property type="match status" value="1"/>
</dbReference>
<organism evidence="3 4">
    <name type="scientific">Pseudomonas cedrina subsp. cedrina</name>
    <dbReference type="NCBI Taxonomy" id="76762"/>
    <lineage>
        <taxon>Bacteria</taxon>
        <taxon>Pseudomonadati</taxon>
        <taxon>Pseudomonadota</taxon>
        <taxon>Gammaproteobacteria</taxon>
        <taxon>Pseudomonadales</taxon>
        <taxon>Pseudomonadaceae</taxon>
        <taxon>Pseudomonas</taxon>
    </lineage>
</organism>
<dbReference type="EMBL" id="MNPW01000008">
    <property type="protein sequence ID" value="ONH52826.1"/>
    <property type="molecule type" value="Genomic_DNA"/>
</dbReference>
<reference evidence="3 4" key="1">
    <citation type="submission" date="2016-10" db="EMBL/GenBank/DDBJ databases">
        <title>Pseudomonas lactis sp. nov. and Pseudomonas paralactis sp. nov., isolated from bovine raw milk.</title>
        <authorList>
            <person name="Von Neubeck M."/>
            <person name="Huptas C."/>
            <person name="Glueck C."/>
            <person name="Krewinkel M."/>
            <person name="Stoeckel M."/>
            <person name="Stressler T."/>
            <person name="Fischer L."/>
            <person name="Hinrichs J."/>
            <person name="Scherer S."/>
            <person name="Wenning M."/>
        </authorList>
    </citation>
    <scope>NUCLEOTIDE SEQUENCE [LARGE SCALE GENOMIC DNA]</scope>
    <source>
        <strain evidence="3 4">DSM 17516</strain>
    </source>
</reference>
<dbReference type="GO" id="GO:0003677">
    <property type="term" value="F:DNA binding"/>
    <property type="evidence" value="ECO:0007669"/>
    <property type="project" value="UniProtKB-KW"/>
</dbReference>
<dbReference type="PROSITE" id="PS50943">
    <property type="entry name" value="HTH_CROC1"/>
    <property type="match status" value="1"/>
</dbReference>
<dbReference type="Pfam" id="PF01381">
    <property type="entry name" value="HTH_3"/>
    <property type="match status" value="1"/>
</dbReference>
<accession>A0A1V2K6W1</accession>
<feature type="domain" description="HTH cro/C1-type" evidence="2">
    <location>
        <begin position="20"/>
        <end position="74"/>
    </location>
</feature>
<evidence type="ECO:0000313" key="4">
    <source>
        <dbReference type="Proteomes" id="UP000189295"/>
    </source>
</evidence>
<dbReference type="PANTHER" id="PTHR43236:SF1">
    <property type="entry name" value="BLL7220 PROTEIN"/>
    <property type="match status" value="1"/>
</dbReference>
<protein>
    <submittedName>
        <fullName evidence="3">DNA-binding protein</fullName>
    </submittedName>
</protein>
<dbReference type="SMART" id="SM00530">
    <property type="entry name" value="HTH_XRE"/>
    <property type="match status" value="1"/>
</dbReference>
<evidence type="ECO:0000256" key="1">
    <source>
        <dbReference type="ARBA" id="ARBA00007227"/>
    </source>
</evidence>
<evidence type="ECO:0000313" key="3">
    <source>
        <dbReference type="EMBL" id="ONH52826.1"/>
    </source>
</evidence>
<dbReference type="InterPro" id="IPR010982">
    <property type="entry name" value="Lambda_DNA-bd_dom_sf"/>
</dbReference>
<dbReference type="CDD" id="cd00093">
    <property type="entry name" value="HTH_XRE"/>
    <property type="match status" value="1"/>
</dbReference>
<dbReference type="InterPro" id="IPR052345">
    <property type="entry name" value="Rad_response_metalloprotease"/>
</dbReference>
<gene>
    <name evidence="3" type="ORF">BLL36_18305</name>
</gene>
<dbReference type="Proteomes" id="UP000189295">
    <property type="component" value="Unassembled WGS sequence"/>
</dbReference>
<name>A0A1V2K6W1_PSECE</name>
<dbReference type="InterPro" id="IPR010359">
    <property type="entry name" value="IrrE_HExxH"/>
</dbReference>
<evidence type="ECO:0000259" key="2">
    <source>
        <dbReference type="PROSITE" id="PS50943"/>
    </source>
</evidence>
<dbReference type="OrthoDB" id="9796786at2"/>
<comment type="similarity">
    <text evidence="1">Belongs to the short-chain fatty acyl-CoA assimilation regulator (ScfR) family.</text>
</comment>